<geneLocation type="plasmid" evidence="2 3">
    <name>pDAETH-4</name>
</geneLocation>
<keyword evidence="3" id="KW-1185">Reference proteome</keyword>
<dbReference type="Proteomes" id="UP001064971">
    <property type="component" value="Plasmid pDAETH-4"/>
</dbReference>
<name>A0ABM8ALW7_9DEIO</name>
<dbReference type="RefSeq" id="WP_264778971.1">
    <property type="nucleotide sequence ID" value="NZ_AP026564.1"/>
</dbReference>
<accession>A0ABM8ALW7</accession>
<keyword evidence="2" id="KW-0614">Plasmid</keyword>
<sequence length="225" mass="24322">MRHSKLAFGTQSRKTLPFTLAGLVFFTRPLTVDEDLSLSDVGDRYDLETLEPQETVAFLDEQLVIVADLLQSRVQGEPQPLVTAGWAGMNLGASNLAKVLHFLRTGQRPEGPFELGAWEEETFTVQDREFRPLRPSFAEQREAAMIGAAKSTREAIEGGLAFLALLLTNRAVDEQPVEVAWLRANLGTPDVTALTSYLQNGPQQEAAPNAPAEAASADGSSASAA</sequence>
<evidence type="ECO:0000256" key="1">
    <source>
        <dbReference type="SAM" id="MobiDB-lite"/>
    </source>
</evidence>
<evidence type="ECO:0000313" key="2">
    <source>
        <dbReference type="EMBL" id="BDP44844.1"/>
    </source>
</evidence>
<gene>
    <name evidence="2" type="ORF">DAETH_48130</name>
</gene>
<dbReference type="EMBL" id="AP026564">
    <property type="protein sequence ID" value="BDP44844.1"/>
    <property type="molecule type" value="Genomic_DNA"/>
</dbReference>
<protein>
    <submittedName>
        <fullName evidence="2">Uncharacterized protein</fullName>
    </submittedName>
</protein>
<evidence type="ECO:0000313" key="3">
    <source>
        <dbReference type="Proteomes" id="UP001064971"/>
    </source>
</evidence>
<feature type="region of interest" description="Disordered" evidence="1">
    <location>
        <begin position="202"/>
        <end position="225"/>
    </location>
</feature>
<reference evidence="2" key="1">
    <citation type="submission" date="2022-07" db="EMBL/GenBank/DDBJ databases">
        <title>Complete Genome Sequence of the Radioresistant Bacterium Deinococcus aetherius ST0316, Isolated from the Air Dust collected in Lower Stratosphere above Japan.</title>
        <authorList>
            <person name="Satoh K."/>
            <person name="Hagiwara K."/>
            <person name="Katsumata K."/>
            <person name="Kubo A."/>
            <person name="Yokobori S."/>
            <person name="Yamagishi A."/>
            <person name="Oono Y."/>
            <person name="Narumi I."/>
        </authorList>
    </citation>
    <scope>NUCLEOTIDE SEQUENCE</scope>
    <source>
        <strain evidence="2">ST0316</strain>
        <plasmid evidence="2">pDAETH-4</plasmid>
    </source>
</reference>
<organism evidence="2 3">
    <name type="scientific">Deinococcus aetherius</name>
    <dbReference type="NCBI Taxonomy" id="200252"/>
    <lineage>
        <taxon>Bacteria</taxon>
        <taxon>Thermotogati</taxon>
        <taxon>Deinococcota</taxon>
        <taxon>Deinococci</taxon>
        <taxon>Deinococcales</taxon>
        <taxon>Deinococcaceae</taxon>
        <taxon>Deinococcus</taxon>
    </lineage>
</organism>
<proteinExistence type="predicted"/>